<keyword evidence="14" id="KW-1185">Reference proteome</keyword>
<sequence>MHLPKEAGQNWAKTRAGRRSRRIVSFNTVSAFEIDVSGLHVVIDRGQHVSRVDGDRFDAKRVENLWTAEFGSLKYPGLTTATETLTTKIGRGTYCQDAGKFSEVYTVTGRCFTYQGNDITLPGVYNGLYLSLVHADRDAKPDQVDGNKSTVAEVWEAVIHEREEVPTVIALTQRQEIVKNLDLRFGIALRNFRVLRRGSNPCEMDPGYVLSNCHRACYEKELIARVGCRLPFMANSTTRMCNGGKEFRNASLTSIRMVDGRDTTIPAWIPDQCGCPTQCNQDIYSFSIDSRIRTDNISVFRLYYVDMNYEEIQEEYSYEVFALLCDLGGTLGLLLGASAKNQESLGGTAKMENSGDRSVDDGLLQVSNNSRIYAVTVRVSSKSFLREFDVVPRRIIVYNGWFRGCEEDESQRLGPRRDWFSLDRDRYRLHRRCGHRGLPTTMPEGVWIRGCVHVQLELCQDHCYFWVFPNIPAFMIKNIPAFMIKNIPAFMIKNIPDFSRSNNQ</sequence>
<comment type="subcellular location">
    <subcellularLocation>
        <location evidence="1">Membrane</location>
        <topology evidence="1">Multi-pass membrane protein</topology>
    </subcellularLocation>
</comment>
<gene>
    <name evidence="13" type="ORF">DSTB1V02_LOCUS3593</name>
</gene>
<dbReference type="PANTHER" id="PTHR11690:SF300">
    <property type="entry name" value="PICKPOCKET PROTEIN 19"/>
    <property type="match status" value="1"/>
</dbReference>
<evidence type="ECO:0000313" key="13">
    <source>
        <dbReference type="EMBL" id="CAD7243679.1"/>
    </source>
</evidence>
<keyword evidence="7" id="KW-0915">Sodium</keyword>
<dbReference type="OrthoDB" id="6628406at2759"/>
<evidence type="ECO:0000256" key="3">
    <source>
        <dbReference type="ARBA" id="ARBA00022448"/>
    </source>
</evidence>
<dbReference type="Gene3D" id="1.10.287.820">
    <property type="entry name" value="Acid-sensing ion channel domain"/>
    <property type="match status" value="1"/>
</dbReference>
<dbReference type="InterPro" id="IPR001873">
    <property type="entry name" value="ENaC"/>
</dbReference>
<keyword evidence="4 12" id="KW-0894">Sodium channel</keyword>
<keyword evidence="10 12" id="KW-0739">Sodium transport</keyword>
<dbReference type="Proteomes" id="UP000677054">
    <property type="component" value="Unassembled WGS sequence"/>
</dbReference>
<dbReference type="GO" id="GO:0015280">
    <property type="term" value="F:ligand-gated sodium channel activity"/>
    <property type="evidence" value="ECO:0007669"/>
    <property type="project" value="TreeGrafter"/>
</dbReference>
<dbReference type="GO" id="GO:0005886">
    <property type="term" value="C:plasma membrane"/>
    <property type="evidence" value="ECO:0007669"/>
    <property type="project" value="TreeGrafter"/>
</dbReference>
<dbReference type="Pfam" id="PF00858">
    <property type="entry name" value="ASC"/>
    <property type="match status" value="1"/>
</dbReference>
<dbReference type="EMBL" id="CAJPEV010000477">
    <property type="protein sequence ID" value="CAG0885678.1"/>
    <property type="molecule type" value="Genomic_DNA"/>
</dbReference>
<accession>A0A7R8X699</accession>
<evidence type="ECO:0000256" key="7">
    <source>
        <dbReference type="ARBA" id="ARBA00023053"/>
    </source>
</evidence>
<evidence type="ECO:0000256" key="5">
    <source>
        <dbReference type="ARBA" id="ARBA00022692"/>
    </source>
</evidence>
<evidence type="ECO:0000313" key="14">
    <source>
        <dbReference type="Proteomes" id="UP000677054"/>
    </source>
</evidence>
<dbReference type="AlphaFoldDB" id="A0A7R8X699"/>
<keyword evidence="11 12" id="KW-0407">Ion channel</keyword>
<keyword evidence="9" id="KW-0472">Membrane</keyword>
<proteinExistence type="inferred from homology"/>
<evidence type="ECO:0000256" key="11">
    <source>
        <dbReference type="ARBA" id="ARBA00023303"/>
    </source>
</evidence>
<dbReference type="PANTHER" id="PTHR11690">
    <property type="entry name" value="AMILORIDE-SENSITIVE SODIUM CHANNEL-RELATED"/>
    <property type="match status" value="1"/>
</dbReference>
<organism evidence="13">
    <name type="scientific">Darwinula stevensoni</name>
    <dbReference type="NCBI Taxonomy" id="69355"/>
    <lineage>
        <taxon>Eukaryota</taxon>
        <taxon>Metazoa</taxon>
        <taxon>Ecdysozoa</taxon>
        <taxon>Arthropoda</taxon>
        <taxon>Crustacea</taxon>
        <taxon>Oligostraca</taxon>
        <taxon>Ostracoda</taxon>
        <taxon>Podocopa</taxon>
        <taxon>Podocopida</taxon>
        <taxon>Darwinulocopina</taxon>
        <taxon>Darwinuloidea</taxon>
        <taxon>Darwinulidae</taxon>
        <taxon>Darwinula</taxon>
    </lineage>
</organism>
<evidence type="ECO:0000256" key="6">
    <source>
        <dbReference type="ARBA" id="ARBA00022989"/>
    </source>
</evidence>
<dbReference type="Gene3D" id="1.10.287.770">
    <property type="entry name" value="YojJ-like"/>
    <property type="match status" value="1"/>
</dbReference>
<dbReference type="PRINTS" id="PR01078">
    <property type="entry name" value="AMINACHANNEL"/>
</dbReference>
<evidence type="ECO:0000256" key="8">
    <source>
        <dbReference type="ARBA" id="ARBA00023065"/>
    </source>
</evidence>
<evidence type="ECO:0000256" key="10">
    <source>
        <dbReference type="ARBA" id="ARBA00023201"/>
    </source>
</evidence>
<protein>
    <submittedName>
        <fullName evidence="13">Uncharacterized protein</fullName>
    </submittedName>
</protein>
<keyword evidence="6" id="KW-1133">Transmembrane helix</keyword>
<keyword evidence="8 12" id="KW-0406">Ion transport</keyword>
<keyword evidence="5 12" id="KW-0812">Transmembrane</keyword>
<name>A0A7R8X699_9CRUS</name>
<evidence type="ECO:0000256" key="12">
    <source>
        <dbReference type="RuleBase" id="RU000679"/>
    </source>
</evidence>
<comment type="similarity">
    <text evidence="2 12">Belongs to the amiloride-sensitive sodium channel (TC 1.A.6) family.</text>
</comment>
<evidence type="ECO:0000256" key="9">
    <source>
        <dbReference type="ARBA" id="ARBA00023136"/>
    </source>
</evidence>
<reference evidence="13" key="1">
    <citation type="submission" date="2020-11" db="EMBL/GenBank/DDBJ databases">
        <authorList>
            <person name="Tran Van P."/>
        </authorList>
    </citation>
    <scope>NUCLEOTIDE SEQUENCE</scope>
</reference>
<keyword evidence="3 12" id="KW-0813">Transport</keyword>
<evidence type="ECO:0000256" key="1">
    <source>
        <dbReference type="ARBA" id="ARBA00004141"/>
    </source>
</evidence>
<evidence type="ECO:0000256" key="2">
    <source>
        <dbReference type="ARBA" id="ARBA00007193"/>
    </source>
</evidence>
<dbReference type="EMBL" id="LR899994">
    <property type="protein sequence ID" value="CAD7243679.1"/>
    <property type="molecule type" value="Genomic_DNA"/>
</dbReference>
<evidence type="ECO:0000256" key="4">
    <source>
        <dbReference type="ARBA" id="ARBA00022461"/>
    </source>
</evidence>